<evidence type="ECO:0000259" key="1">
    <source>
        <dbReference type="Pfam" id="PF13472"/>
    </source>
</evidence>
<dbReference type="PANTHER" id="PTHR30383:SF2">
    <property type="entry name" value="CELLULOSE-BINDING PROTEIN"/>
    <property type="match status" value="1"/>
</dbReference>
<dbReference type="InterPro" id="IPR013830">
    <property type="entry name" value="SGNH_hydro"/>
</dbReference>
<evidence type="ECO:0000313" key="2">
    <source>
        <dbReference type="EMBL" id="GGK90750.1"/>
    </source>
</evidence>
<reference evidence="2" key="2">
    <citation type="submission" date="2020-09" db="EMBL/GenBank/DDBJ databases">
        <authorList>
            <person name="Sun Q."/>
            <person name="Ohkuma M."/>
        </authorList>
    </citation>
    <scope>NUCLEOTIDE SEQUENCE</scope>
    <source>
        <strain evidence="2">JCM 13064</strain>
    </source>
</reference>
<dbReference type="InterPro" id="IPR051532">
    <property type="entry name" value="Ester_Hydrolysis_Enzymes"/>
</dbReference>
<dbReference type="PANTHER" id="PTHR30383">
    <property type="entry name" value="THIOESTERASE 1/PROTEASE 1/LYSOPHOSPHOLIPASE L1"/>
    <property type="match status" value="1"/>
</dbReference>
<organism evidence="2 3">
    <name type="scientific">Sphaerisporangium melleum</name>
    <dbReference type="NCBI Taxonomy" id="321316"/>
    <lineage>
        <taxon>Bacteria</taxon>
        <taxon>Bacillati</taxon>
        <taxon>Actinomycetota</taxon>
        <taxon>Actinomycetes</taxon>
        <taxon>Streptosporangiales</taxon>
        <taxon>Streptosporangiaceae</taxon>
        <taxon>Sphaerisporangium</taxon>
    </lineage>
</organism>
<dbReference type="SUPFAM" id="SSF52266">
    <property type="entry name" value="SGNH hydrolase"/>
    <property type="match status" value="1"/>
</dbReference>
<dbReference type="RefSeq" id="WP_189164248.1">
    <property type="nucleotide sequence ID" value="NZ_BMNT01000019.1"/>
</dbReference>
<protein>
    <recommendedName>
        <fullName evidence="1">SGNH hydrolase-type esterase domain-containing protein</fullName>
    </recommendedName>
</protein>
<gene>
    <name evidence="2" type="ORF">GCM10007964_36740</name>
</gene>
<reference evidence="2" key="1">
    <citation type="journal article" date="2014" name="Int. J. Syst. Evol. Microbiol.">
        <title>Complete genome sequence of Corynebacterium casei LMG S-19264T (=DSM 44701T), isolated from a smear-ripened cheese.</title>
        <authorList>
            <consortium name="US DOE Joint Genome Institute (JGI-PGF)"/>
            <person name="Walter F."/>
            <person name="Albersmeier A."/>
            <person name="Kalinowski J."/>
            <person name="Ruckert C."/>
        </authorList>
    </citation>
    <scope>NUCLEOTIDE SEQUENCE</scope>
    <source>
        <strain evidence="2">JCM 13064</strain>
    </source>
</reference>
<sequence>MTGAPPRIMIVGDSISQGREGDHTWRYRFWRALLDREIAARFVGPWKGTWVPSAVWPDERPVHPARPDDPAHNGAYRRGIHFPACRHYASWGRLLHEAKDNIAGAVAAFEPDWLLVALGFNDLAWGVSGPDRVLADLSAFVERARAARPTVRFLVGNVVPRTPLPEHPHLADDTAACNRELPALLAALSTDRSKVVPVDMAGVYDPRVDSYDGVHPNISGEIKIAAAFSAVFLQALGLAPGGVSAPPAAAFR</sequence>
<dbReference type="Proteomes" id="UP000645217">
    <property type="component" value="Unassembled WGS sequence"/>
</dbReference>
<accession>A0A917VKK7</accession>
<keyword evidence="3" id="KW-1185">Reference proteome</keyword>
<dbReference type="InterPro" id="IPR036514">
    <property type="entry name" value="SGNH_hydro_sf"/>
</dbReference>
<evidence type="ECO:0000313" key="3">
    <source>
        <dbReference type="Proteomes" id="UP000645217"/>
    </source>
</evidence>
<dbReference type="GO" id="GO:0004622">
    <property type="term" value="F:phosphatidylcholine lysophospholipase activity"/>
    <property type="evidence" value="ECO:0007669"/>
    <property type="project" value="TreeGrafter"/>
</dbReference>
<dbReference type="AlphaFoldDB" id="A0A917VKK7"/>
<feature type="domain" description="SGNH hydrolase-type esterase" evidence="1">
    <location>
        <begin position="11"/>
        <end position="220"/>
    </location>
</feature>
<comment type="caution">
    <text evidence="2">The sequence shown here is derived from an EMBL/GenBank/DDBJ whole genome shotgun (WGS) entry which is preliminary data.</text>
</comment>
<dbReference type="Pfam" id="PF13472">
    <property type="entry name" value="Lipase_GDSL_2"/>
    <property type="match status" value="1"/>
</dbReference>
<dbReference type="EMBL" id="BMNT01000019">
    <property type="protein sequence ID" value="GGK90750.1"/>
    <property type="molecule type" value="Genomic_DNA"/>
</dbReference>
<proteinExistence type="predicted"/>
<dbReference type="Gene3D" id="3.40.50.1110">
    <property type="entry name" value="SGNH hydrolase"/>
    <property type="match status" value="1"/>
</dbReference>
<name>A0A917VKK7_9ACTN</name>